<dbReference type="Proteomes" id="UP000316800">
    <property type="component" value="Segment"/>
</dbReference>
<evidence type="ECO:0000313" key="3">
    <source>
        <dbReference type="EMBL" id="QBL14825.1"/>
    </source>
</evidence>
<dbReference type="EMBL" id="MK580531">
    <property type="protein sequence ID" value="QBL14609.1"/>
    <property type="molecule type" value="Genomic_DNA"/>
</dbReference>
<organism evidence="6 9">
    <name type="scientific">Ranavirus ambystoma1</name>
    <dbReference type="NCBI Taxonomy" id="265294"/>
    <lineage>
        <taxon>Viruses</taxon>
        <taxon>Varidnaviria</taxon>
        <taxon>Bamfordvirae</taxon>
        <taxon>Nucleocytoviricota</taxon>
        <taxon>Megaviricetes</taxon>
        <taxon>Pimascovirales</taxon>
        <taxon>Pimascovirales incertae sedis</taxon>
        <taxon>Iridoviridae</taxon>
        <taxon>Alphairidovirinae</taxon>
        <taxon>Ranavirus</taxon>
    </lineage>
</organism>
<dbReference type="Proteomes" id="UP000320450">
    <property type="component" value="Genome"/>
</dbReference>
<evidence type="ECO:0000313" key="2">
    <source>
        <dbReference type="EMBL" id="QBL14717.1"/>
    </source>
</evidence>
<evidence type="ECO:0000313" key="8">
    <source>
        <dbReference type="Proteomes" id="UP000317665"/>
    </source>
</evidence>
<dbReference type="EMBL" id="MK580533">
    <property type="protein sequence ID" value="QBL14825.1"/>
    <property type="molecule type" value="Genomic_DNA"/>
</dbReference>
<dbReference type="EMBL" id="MK580535">
    <property type="protein sequence ID" value="QBL15041.1"/>
    <property type="molecule type" value="Genomic_DNA"/>
</dbReference>
<gene>
    <name evidence="6" type="ORF">9L</name>
</gene>
<dbReference type="Proteomes" id="UP000320006">
    <property type="component" value="Segment"/>
</dbReference>
<evidence type="ECO:0000313" key="4">
    <source>
        <dbReference type="EMBL" id="QBL14933.1"/>
    </source>
</evidence>
<sequence length="29" mass="3208">MYEYVRVVCACSMCVSVCRLADGNSVCVF</sequence>
<dbReference type="Proteomes" id="UP000319381">
    <property type="component" value="Segment"/>
</dbReference>
<dbReference type="EMBL" id="MK580536">
    <property type="protein sequence ID" value="QBL15149.1"/>
    <property type="molecule type" value="Genomic_DNA"/>
</dbReference>
<accession>A0A482A597</accession>
<dbReference type="EMBL" id="MK580532">
    <property type="protein sequence ID" value="QBL14717.1"/>
    <property type="molecule type" value="Genomic_DNA"/>
</dbReference>
<dbReference type="EMBL" id="MK580534">
    <property type="protein sequence ID" value="QBL14933.1"/>
    <property type="molecule type" value="Genomic_DNA"/>
</dbReference>
<evidence type="ECO:0000313" key="9">
    <source>
        <dbReference type="Proteomes" id="UP000320450"/>
    </source>
</evidence>
<evidence type="ECO:0000313" key="6">
    <source>
        <dbReference type="EMBL" id="QBL15149.1"/>
    </source>
</evidence>
<evidence type="ECO:0000313" key="1">
    <source>
        <dbReference type="EMBL" id="QBL14609.1"/>
    </source>
</evidence>
<reference evidence="7 8" key="1">
    <citation type="submission" date="2019-02" db="EMBL/GenBank/DDBJ databases">
        <title>Genome Sequences of Ambystoma tigrinum virus from Outbreaks in western tiger Salamanders in Alberta, Canada.</title>
        <authorList>
            <person name="Lung O."/>
            <person name="Nebroski M."/>
            <person name="Gupta S."/>
            <person name="Goater C."/>
        </authorList>
    </citation>
    <scope>NUCLEOTIDE SEQUENCE [LARGE SCALE GENOMIC DNA]</scope>
    <source>
        <strain evidence="1">2013-ATV-04</strain>
        <strain evidence="2">2013-ATV-12</strain>
        <strain evidence="3">2013-LL1</strain>
        <strain evidence="4">2013-LL2</strain>
        <strain evidence="5">2013-LL3</strain>
        <strain evidence="6">2014-ATV-322</strain>
    </source>
</reference>
<protein>
    <submittedName>
        <fullName evidence="6">Uncharacterized protein</fullName>
    </submittedName>
</protein>
<evidence type="ECO:0000313" key="5">
    <source>
        <dbReference type="EMBL" id="QBL15041.1"/>
    </source>
</evidence>
<evidence type="ECO:0000313" key="7">
    <source>
        <dbReference type="Proteomes" id="UP000316800"/>
    </source>
</evidence>
<name>A0A482A597_9VIRU</name>
<dbReference type="Proteomes" id="UP000320273">
    <property type="component" value="Segment"/>
</dbReference>
<dbReference type="Proteomes" id="UP000317665">
    <property type="component" value="Genome"/>
</dbReference>
<proteinExistence type="predicted"/>